<keyword evidence="2" id="KW-1185">Reference proteome</keyword>
<protein>
    <submittedName>
        <fullName evidence="1">Uncharacterized protein</fullName>
    </submittedName>
</protein>
<dbReference type="Proteomes" id="UP000499080">
    <property type="component" value="Unassembled WGS sequence"/>
</dbReference>
<gene>
    <name evidence="1" type="ORF">AVEN_193330_1</name>
</gene>
<name>A0A4Y2ET42_ARAVE</name>
<feature type="non-terminal residue" evidence="1">
    <location>
        <position position="1"/>
    </location>
</feature>
<organism evidence="1 2">
    <name type="scientific">Araneus ventricosus</name>
    <name type="common">Orbweaver spider</name>
    <name type="synonym">Epeira ventricosa</name>
    <dbReference type="NCBI Taxonomy" id="182803"/>
    <lineage>
        <taxon>Eukaryota</taxon>
        <taxon>Metazoa</taxon>
        <taxon>Ecdysozoa</taxon>
        <taxon>Arthropoda</taxon>
        <taxon>Chelicerata</taxon>
        <taxon>Arachnida</taxon>
        <taxon>Araneae</taxon>
        <taxon>Araneomorphae</taxon>
        <taxon>Entelegynae</taxon>
        <taxon>Araneoidea</taxon>
        <taxon>Araneidae</taxon>
        <taxon>Araneus</taxon>
    </lineage>
</organism>
<accession>A0A4Y2ET42</accession>
<proteinExistence type="predicted"/>
<comment type="caution">
    <text evidence="1">The sequence shown here is derived from an EMBL/GenBank/DDBJ whole genome shotgun (WGS) entry which is preliminary data.</text>
</comment>
<sequence>LLVVHVEEVARLTGYWHLSEKWKVKLHSLQVQLQLCNPYSKVLKLPIEGE</sequence>
<dbReference type="AlphaFoldDB" id="A0A4Y2ET42"/>
<reference evidence="1 2" key="1">
    <citation type="journal article" date="2019" name="Sci. Rep.">
        <title>Orb-weaving spider Araneus ventricosus genome elucidates the spidroin gene catalogue.</title>
        <authorList>
            <person name="Kono N."/>
            <person name="Nakamura H."/>
            <person name="Ohtoshi R."/>
            <person name="Moran D.A.P."/>
            <person name="Shinohara A."/>
            <person name="Yoshida Y."/>
            <person name="Fujiwara M."/>
            <person name="Mori M."/>
            <person name="Tomita M."/>
            <person name="Arakawa K."/>
        </authorList>
    </citation>
    <scope>NUCLEOTIDE SEQUENCE [LARGE SCALE GENOMIC DNA]</scope>
</reference>
<evidence type="ECO:0000313" key="2">
    <source>
        <dbReference type="Proteomes" id="UP000499080"/>
    </source>
</evidence>
<evidence type="ECO:0000313" key="1">
    <source>
        <dbReference type="EMBL" id="GBM31196.1"/>
    </source>
</evidence>
<dbReference type="EMBL" id="BGPR01000678">
    <property type="protein sequence ID" value="GBM31196.1"/>
    <property type="molecule type" value="Genomic_DNA"/>
</dbReference>